<proteinExistence type="predicted"/>
<dbReference type="STRING" id="30019.A0A0M4F530"/>
<dbReference type="Pfam" id="PF00628">
    <property type="entry name" value="PHD"/>
    <property type="match status" value="1"/>
</dbReference>
<feature type="compositionally biased region" description="Low complexity" evidence="9">
    <location>
        <begin position="520"/>
        <end position="544"/>
    </location>
</feature>
<reference evidence="12 13" key="1">
    <citation type="submission" date="2015-08" db="EMBL/GenBank/DDBJ databases">
        <title>Ancestral chromatin configuration constrains chromatin evolution on differentiating sex chromosomes in Drosophila.</title>
        <authorList>
            <person name="Zhou Q."/>
            <person name="Bachtrog D."/>
        </authorList>
    </citation>
    <scope>NUCLEOTIDE SEQUENCE [LARGE SCALE GENOMIC DNA]</scope>
    <source>
        <tissue evidence="12">Whole larvae</tissue>
    </source>
</reference>
<feature type="compositionally biased region" description="Basic residues" evidence="9">
    <location>
        <begin position="139"/>
        <end position="160"/>
    </location>
</feature>
<dbReference type="GO" id="GO:0008270">
    <property type="term" value="F:zinc ion binding"/>
    <property type="evidence" value="ECO:0007669"/>
    <property type="project" value="UniProtKB-KW"/>
</dbReference>
<dbReference type="PROSITE" id="PS51321">
    <property type="entry name" value="TFIIS_CENTRAL"/>
    <property type="match status" value="1"/>
</dbReference>
<keyword evidence="5" id="KW-0805">Transcription regulation</keyword>
<feature type="compositionally biased region" description="Polar residues" evidence="9">
    <location>
        <begin position="48"/>
        <end position="63"/>
    </location>
</feature>
<dbReference type="CDD" id="cd22581">
    <property type="entry name" value="SPOC_PPS-like"/>
    <property type="match status" value="1"/>
</dbReference>
<feature type="compositionally biased region" description="Basic residues" evidence="9">
    <location>
        <begin position="1433"/>
        <end position="1450"/>
    </location>
</feature>
<feature type="region of interest" description="Disordered" evidence="9">
    <location>
        <begin position="782"/>
        <end position="880"/>
    </location>
</feature>
<name>A0A0M4F530_DROBS</name>
<comment type="subcellular location">
    <subcellularLocation>
        <location evidence="1">Nucleus</location>
    </subcellularLocation>
</comment>
<keyword evidence="13" id="KW-1185">Reference proteome</keyword>
<dbReference type="Pfam" id="PF07533">
    <property type="entry name" value="BRK"/>
    <property type="match status" value="1"/>
</dbReference>
<protein>
    <submittedName>
        <fullName evidence="12">Pps</fullName>
    </submittedName>
</protein>
<dbReference type="GO" id="GO:0005634">
    <property type="term" value="C:nucleus"/>
    <property type="evidence" value="ECO:0007669"/>
    <property type="project" value="UniProtKB-SubCell"/>
</dbReference>
<keyword evidence="2" id="KW-0479">Metal-binding</keyword>
<dbReference type="SUPFAM" id="SSF57903">
    <property type="entry name" value="FYVE/PHD zinc finger"/>
    <property type="match status" value="1"/>
</dbReference>
<feature type="region of interest" description="Disordered" evidence="9">
    <location>
        <begin position="312"/>
        <end position="394"/>
    </location>
</feature>
<dbReference type="Gene3D" id="3.30.40.10">
    <property type="entry name" value="Zinc/RING finger domain, C3HC4 (zinc finger)"/>
    <property type="match status" value="1"/>
</dbReference>
<dbReference type="InterPro" id="IPR003618">
    <property type="entry name" value="TFIIS_cen_dom"/>
</dbReference>
<dbReference type="InterPro" id="IPR006576">
    <property type="entry name" value="BRK_domain"/>
</dbReference>
<dbReference type="PANTHER" id="PTHR11477">
    <property type="entry name" value="TRANSCRIPTION FACTOR S-II ZINC FINGER DOMAIN-CONTAINING PROTEIN"/>
    <property type="match status" value="1"/>
</dbReference>
<sequence length="1967" mass="218124">MSSSVFSEAPSVRPTGADGDSNLVVVYSKNGVSFDERAIGNIMEEKSISSISVVRLTSPTPSMVDQEEAERQEELERFLELGSDREDSEGERESDNESQSGADELISEKDHVTGDDIENSAGENNGGDSTETETEAPKIKKRPGRKPKAPKKQKKRRKPRERPPVVALHVEQFYVDGTADLVVKDALKLAGLSIFKRTAESDALLEIIRNDHNYTPYTSPEEMRAHKTSDKATMAREVLPHPRKFIAQTQSNIRLLNAKKRVQVIPLTPVSNRQLNQQQPLARQPLQVVAKQQQQKPQLVLAKRMVPVRVSAKPPIEESIEDDEDINSSATADEEAADTEDLSEASDFSHASDNDRDSDIDFKMNNLRGAHKRKRLRQLKRRNPAPAPAPAVAPKTPMFATSKAATLPLQQQLKRRKELAEQAQSQQPIPAKLPVNIFPLERNKLRNIVKMPAAHKTLPLPTEAGKLRRIPMLQVARVVNATTPTTPTQEVKEIVINKNLSSPKGVFTNLNTLLTDKATKQPQQQQQQQRATPTPRTIFSPSTTPAATTAVVSKGFMPLGVQTATSHKLPAQIVIETHQSSSELAAENDKQLDLINSIVQDELLKLSPVDKPAASADETIPQLVKMLESTAADLNQTPAAIAPPPTIQEHDQSYNADLNMDLSRLDVPDEDEITADFLQHVVGLIEEDKQFEAEVVKQVLAVAPPLYDGTDHQLGNLPQLNADFVADTAALANLPMACSTPARATLVPTTVPTPVATTATTYSPRCDVKVVRANGRIINLPPIEAPTTRAKRRAQNFPASDNSNITLSDSNITLDSNQSQSQLSSTVDSESVSVPFPGFAKRQLAREPARRPRRANKLNSSLANDADASESQEDDDDPNKLWCICRQPHNNRFMICCDLCEDWYHGTCVSVTKAMGLEMEQNGVDWKCPKCVKKQEEKNQPRITELLLPKSALETAAQTPRAAEAQIPQAEQQLATPKSDTSSSSSTNTQLKQVRRMLPAKPQPKMLHQQQLQFFKLGSNNATLMSNTLCVVCKRPARLNTVYCSDECIRKYAQSAVQAQTVAKTPEQATQQQAQQSAAATTATVTSLNDSKKNKKKDLFEDVLRQADSVSKVERINVFERRTGRAITGHLAPTAQHLKKWLQDNPTFEVVQPGSTQALEIEKRQNKRPPELTSTEPLSIKPRSPLPKANETLIKALPLSTASTAALVRKDKALPSMQPEPLKTQPEPIRLNVRRTLKEQLLARIKEAQAAELPAKSEWLSAADVEHFVKRVEAEMFHSFGREVNVKYKSKYRSLMFNIKDRKNKTLFDKICAKQVDPKQLVRMTAAELASQELAKWREEENKHQLDMIKKSELDMLSCAQNYVVKTHKGEEVIEAMLDVALPEEQTSSQELRDSQESNAVAAATDSKELKEKAHKVKSKERSRERDKERSGEKRHKSHKHARKRSHSRSRSSSVEKRSHKRQHDSNEHEREKDKEKLVVAHKKVVEKKTEPAPAAFSLIDQILESSKTIEQAANLKQPENPLKATARRVRAPVAVATASPPAIPLDLYERYVQKLGKAALWSGNINMVDVADFDVVIHPVHGNTQRLGNLLPNKLDVIGRITRDNVWDYLKKIRKSPTKEIVLLQLYPSSAAHTTSFNDFFEYLDTRQRLGVLGADSSEIRDFYIFPLGARDKVPSVLLPLESAVPFFENTKRPNTFLGIIVRSLNKRISNLSQTLPATLSTASNKTEKDKTRDRQMTTFTLPPNRRAAKRKRSSASSKDDEFDIDAIIKAPIAAKLQQRKIQHFNQLGLPLIHVFALTDKDDVDLLDGVEDPNAPYSPGGCSEDDELPASMTSNKNDLERKVDEINKQILAQRMEIAGLLNVEPSVLAQPSSSSNVLASISIPPNLTKILASLKAKSDTTVSSALAGDDEEYNPEDAISSSSSYGIGAGKSKSRLAQLSEAELLSMVPDNMLTDTIPTEPPPPGL</sequence>
<evidence type="ECO:0000256" key="7">
    <source>
        <dbReference type="ARBA" id="ARBA00023242"/>
    </source>
</evidence>
<keyword evidence="7" id="KW-0539">Nucleus</keyword>
<evidence type="ECO:0000259" key="11">
    <source>
        <dbReference type="PROSITE" id="PS51321"/>
    </source>
</evidence>
<dbReference type="SUPFAM" id="SSF160481">
    <property type="entry name" value="BRK domain-like"/>
    <property type="match status" value="1"/>
</dbReference>
<dbReference type="InterPro" id="IPR001965">
    <property type="entry name" value="Znf_PHD"/>
</dbReference>
<dbReference type="SMART" id="SM00510">
    <property type="entry name" value="TFS2M"/>
    <property type="match status" value="1"/>
</dbReference>
<evidence type="ECO:0000256" key="6">
    <source>
        <dbReference type="ARBA" id="ARBA00023163"/>
    </source>
</evidence>
<evidence type="ECO:0000313" key="13">
    <source>
        <dbReference type="Proteomes" id="UP000494163"/>
    </source>
</evidence>
<dbReference type="PANTHER" id="PTHR11477:SF51">
    <property type="entry name" value="PROTEIN PARTNER OF SNF, ISOFORM B"/>
    <property type="match status" value="1"/>
</dbReference>
<feature type="compositionally biased region" description="Basic and acidic residues" evidence="9">
    <location>
        <begin position="1464"/>
        <end position="1478"/>
    </location>
</feature>
<evidence type="ECO:0000256" key="8">
    <source>
        <dbReference type="PROSITE-ProRule" id="PRU00146"/>
    </source>
</evidence>
<evidence type="ECO:0000256" key="4">
    <source>
        <dbReference type="ARBA" id="ARBA00022833"/>
    </source>
</evidence>
<dbReference type="Pfam" id="PF07500">
    <property type="entry name" value="TFIIS_M"/>
    <property type="match status" value="1"/>
</dbReference>
<feature type="region of interest" description="Disordered" evidence="9">
    <location>
        <begin position="1"/>
        <end position="22"/>
    </location>
</feature>
<dbReference type="Proteomes" id="UP000494163">
    <property type="component" value="Chromosome 3R"/>
</dbReference>
<dbReference type="Pfam" id="PF07744">
    <property type="entry name" value="SPOC"/>
    <property type="match status" value="1"/>
</dbReference>
<feature type="region of interest" description="Disordered" evidence="9">
    <location>
        <begin position="1908"/>
        <end position="1931"/>
    </location>
</feature>
<dbReference type="OMA" id="RAIENIM"/>
<dbReference type="Gene3D" id="3.40.5.120">
    <property type="match status" value="1"/>
</dbReference>
<feature type="compositionally biased region" description="Basic and acidic residues" evidence="9">
    <location>
        <begin position="1727"/>
        <end position="1737"/>
    </location>
</feature>
<keyword evidence="6" id="KW-0804">Transcription</keyword>
<feature type="compositionally biased region" description="Low complexity" evidence="9">
    <location>
        <begin position="816"/>
        <end position="825"/>
    </location>
</feature>
<feature type="region of interest" description="Disordered" evidence="9">
    <location>
        <begin position="1162"/>
        <end position="1186"/>
    </location>
</feature>
<feature type="region of interest" description="Disordered" evidence="9">
    <location>
        <begin position="957"/>
        <end position="992"/>
    </location>
</feature>
<feature type="compositionally biased region" description="Acidic residues" evidence="9">
    <location>
        <begin position="318"/>
        <end position="344"/>
    </location>
</feature>
<feature type="compositionally biased region" description="Polar residues" evidence="9">
    <location>
        <begin position="797"/>
        <end position="815"/>
    </location>
</feature>
<dbReference type="SMART" id="SM00592">
    <property type="entry name" value="BRK"/>
    <property type="match status" value="1"/>
</dbReference>
<evidence type="ECO:0000313" key="12">
    <source>
        <dbReference type="EMBL" id="ALC46570.1"/>
    </source>
</evidence>
<feature type="compositionally biased region" description="Basic and acidic residues" evidence="9">
    <location>
        <begin position="72"/>
        <end position="95"/>
    </location>
</feature>
<dbReference type="GO" id="GO:0006351">
    <property type="term" value="P:DNA-templated transcription"/>
    <property type="evidence" value="ECO:0007669"/>
    <property type="project" value="InterPro"/>
</dbReference>
<keyword evidence="3 8" id="KW-0863">Zinc-finger</keyword>
<dbReference type="InterPro" id="IPR019786">
    <property type="entry name" value="Zinc_finger_PHD-type_CS"/>
</dbReference>
<evidence type="ECO:0000256" key="5">
    <source>
        <dbReference type="ARBA" id="ARBA00023015"/>
    </source>
</evidence>
<feature type="domain" description="PHD-type" evidence="10">
    <location>
        <begin position="880"/>
        <end position="934"/>
    </location>
</feature>
<dbReference type="SMART" id="SM00249">
    <property type="entry name" value="PHD"/>
    <property type="match status" value="1"/>
</dbReference>
<keyword evidence="4" id="KW-0862">Zinc</keyword>
<dbReference type="PROSITE" id="PS01359">
    <property type="entry name" value="ZF_PHD_1"/>
    <property type="match status" value="1"/>
</dbReference>
<feature type="compositionally biased region" description="Basic residues" evidence="9">
    <location>
        <begin position="369"/>
        <end position="383"/>
    </location>
</feature>
<evidence type="ECO:0000256" key="1">
    <source>
        <dbReference type="ARBA" id="ARBA00004123"/>
    </source>
</evidence>
<feature type="compositionally biased region" description="Low complexity" evidence="9">
    <location>
        <begin position="962"/>
        <end position="989"/>
    </location>
</feature>
<organism evidence="12 13">
    <name type="scientific">Drosophila busckii</name>
    <name type="common">Fruit fly</name>
    <dbReference type="NCBI Taxonomy" id="30019"/>
    <lineage>
        <taxon>Eukaryota</taxon>
        <taxon>Metazoa</taxon>
        <taxon>Ecdysozoa</taxon>
        <taxon>Arthropoda</taxon>
        <taxon>Hexapoda</taxon>
        <taxon>Insecta</taxon>
        <taxon>Pterygota</taxon>
        <taxon>Neoptera</taxon>
        <taxon>Endopterygota</taxon>
        <taxon>Diptera</taxon>
        <taxon>Brachycera</taxon>
        <taxon>Muscomorpha</taxon>
        <taxon>Ephydroidea</taxon>
        <taxon>Drosophilidae</taxon>
        <taxon>Drosophila</taxon>
    </lineage>
</organism>
<dbReference type="Gene3D" id="1.10.472.30">
    <property type="entry name" value="Transcription elongation factor S-II, central domain"/>
    <property type="match status" value="1"/>
</dbReference>
<dbReference type="InterPro" id="IPR013083">
    <property type="entry name" value="Znf_RING/FYVE/PHD"/>
</dbReference>
<dbReference type="InterPro" id="IPR012921">
    <property type="entry name" value="SPOC_C"/>
</dbReference>
<feature type="compositionally biased region" description="Basic and acidic residues" evidence="9">
    <location>
        <begin position="1420"/>
        <end position="1432"/>
    </location>
</feature>
<feature type="compositionally biased region" description="Acidic residues" evidence="9">
    <location>
        <begin position="867"/>
        <end position="877"/>
    </location>
</feature>
<dbReference type="CDD" id="cd15552">
    <property type="entry name" value="PHD_PHF3_like"/>
    <property type="match status" value="1"/>
</dbReference>
<feature type="region of interest" description="Disordered" evidence="9">
    <location>
        <begin position="518"/>
        <end position="544"/>
    </location>
</feature>
<accession>A0A0M4F530</accession>
<dbReference type="PROSITE" id="PS50016">
    <property type="entry name" value="ZF_PHD_2"/>
    <property type="match status" value="1"/>
</dbReference>
<evidence type="ECO:0000256" key="2">
    <source>
        <dbReference type="ARBA" id="ARBA00022723"/>
    </source>
</evidence>
<feature type="region of interest" description="Disordered" evidence="9">
    <location>
        <begin position="47"/>
        <end position="164"/>
    </location>
</feature>
<evidence type="ECO:0000256" key="9">
    <source>
        <dbReference type="SAM" id="MobiDB-lite"/>
    </source>
</evidence>
<evidence type="ECO:0000256" key="3">
    <source>
        <dbReference type="ARBA" id="ARBA00022771"/>
    </source>
</evidence>
<gene>
    <name evidence="12" type="ORF">Dbus_chr3Rg1320</name>
</gene>
<dbReference type="InterPro" id="IPR037259">
    <property type="entry name" value="BRK_sf"/>
</dbReference>
<feature type="domain" description="TFIIS central" evidence="11">
    <location>
        <begin position="1229"/>
        <end position="1357"/>
    </location>
</feature>
<dbReference type="InterPro" id="IPR019787">
    <property type="entry name" value="Znf_PHD-finger"/>
</dbReference>
<dbReference type="EMBL" id="CP012526">
    <property type="protein sequence ID" value="ALC46570.1"/>
    <property type="molecule type" value="Genomic_DNA"/>
</dbReference>
<feature type="region of interest" description="Disordered" evidence="9">
    <location>
        <begin position="1385"/>
        <end position="1478"/>
    </location>
</feature>
<dbReference type="SUPFAM" id="SSF46942">
    <property type="entry name" value="Elongation factor TFIIS domain 2"/>
    <property type="match status" value="1"/>
</dbReference>
<dbReference type="InterPro" id="IPR036575">
    <property type="entry name" value="TFIIS_cen_dom_sf"/>
</dbReference>
<feature type="compositionally biased region" description="Basic and acidic residues" evidence="9">
    <location>
        <begin position="350"/>
        <end position="362"/>
    </location>
</feature>
<feature type="region of interest" description="Disordered" evidence="9">
    <location>
        <begin position="1724"/>
        <end position="1759"/>
    </location>
</feature>
<dbReference type="InterPro" id="IPR011011">
    <property type="entry name" value="Znf_FYVE_PHD"/>
</dbReference>
<evidence type="ECO:0000259" key="10">
    <source>
        <dbReference type="PROSITE" id="PS50016"/>
    </source>
</evidence>